<accession>A0ABZ2J645</accession>
<dbReference type="Gene3D" id="3.40.50.2300">
    <property type="match status" value="1"/>
</dbReference>
<proteinExistence type="predicted"/>
<feature type="domain" description="HD" evidence="3">
    <location>
        <begin position="174"/>
        <end position="296"/>
    </location>
</feature>
<keyword evidence="1" id="KW-0597">Phosphoprotein</keyword>
<dbReference type="CDD" id="cd00077">
    <property type="entry name" value="HDc"/>
    <property type="match status" value="1"/>
</dbReference>
<sequence length="346" mass="38516">MINNNHGNDIILIVDDEMIVRRLLHQKLANEGYECLEASSADEALSLIRDNPDIALVISDMKMPGKTGIELLAEIKTHYADIGVIMATAVTETATAIECMKQGAYDYLTKPFKLDEVVFSVWRALEKRRLQLENREYRRNLEDKVEVQAEKIRSSFFNSITSLAYALDAKDGYTAGHSQRVSEMAVGIAIEMGLPSTLIEQIRLAGLVHDIGKIGIDGNVLHKPGILTQEERDEMEKHPGIGERILKPVVDDVEILAMVRNHHERWDGAGYPDKLAGESIPLGARIMALADTFDAMTSERPYRAAKSVDFAMDEIRRCSGTQFDLAVAEAFFQARHVITQAMSTGT</sequence>
<dbReference type="Proteomes" id="UP001375370">
    <property type="component" value="Chromosome"/>
</dbReference>
<dbReference type="InterPro" id="IPR003607">
    <property type="entry name" value="HD/PDEase_dom"/>
</dbReference>
<name>A0ABZ2J645_9CHLR</name>
<dbReference type="SUPFAM" id="SSF109604">
    <property type="entry name" value="HD-domain/PDEase-like"/>
    <property type="match status" value="1"/>
</dbReference>
<feature type="modified residue" description="4-aspartylphosphate" evidence="1">
    <location>
        <position position="60"/>
    </location>
</feature>
<feature type="domain" description="Response regulatory" evidence="2">
    <location>
        <begin position="10"/>
        <end position="125"/>
    </location>
</feature>
<dbReference type="InterPro" id="IPR037522">
    <property type="entry name" value="HD_GYP_dom"/>
</dbReference>
<dbReference type="InterPro" id="IPR001789">
    <property type="entry name" value="Sig_transdc_resp-reg_receiver"/>
</dbReference>
<dbReference type="SMART" id="SM00471">
    <property type="entry name" value="HDc"/>
    <property type="match status" value="1"/>
</dbReference>
<evidence type="ECO:0000313" key="5">
    <source>
        <dbReference type="EMBL" id="WWX25129.1"/>
    </source>
</evidence>
<evidence type="ECO:0000259" key="2">
    <source>
        <dbReference type="PROSITE" id="PS50110"/>
    </source>
</evidence>
<dbReference type="SUPFAM" id="SSF52172">
    <property type="entry name" value="CheY-like"/>
    <property type="match status" value="1"/>
</dbReference>
<dbReference type="PROSITE" id="PS51832">
    <property type="entry name" value="HD_GYP"/>
    <property type="match status" value="1"/>
</dbReference>
<dbReference type="PROSITE" id="PS50110">
    <property type="entry name" value="RESPONSE_REGULATORY"/>
    <property type="match status" value="1"/>
</dbReference>
<dbReference type="Pfam" id="PF00072">
    <property type="entry name" value="Response_reg"/>
    <property type="match status" value="1"/>
</dbReference>
<evidence type="ECO:0000313" key="6">
    <source>
        <dbReference type="Proteomes" id="UP001375370"/>
    </source>
</evidence>
<keyword evidence="6" id="KW-1185">Reference proteome</keyword>
<dbReference type="RefSeq" id="WP_338737269.1">
    <property type="nucleotide sequence ID" value="NZ_CP146612.1"/>
</dbReference>
<protein>
    <submittedName>
        <fullName evidence="5">HD domain-containing phosphohydrolase</fullName>
    </submittedName>
</protein>
<dbReference type="Pfam" id="PF13487">
    <property type="entry name" value="HD_5"/>
    <property type="match status" value="1"/>
</dbReference>
<dbReference type="InterPro" id="IPR006674">
    <property type="entry name" value="HD_domain"/>
</dbReference>
<feature type="domain" description="HD-GYP" evidence="4">
    <location>
        <begin position="152"/>
        <end position="346"/>
    </location>
</feature>
<gene>
    <name evidence="5" type="ORF">V8247_07665</name>
</gene>
<reference evidence="5 6" key="1">
    <citation type="submission" date="2024-03" db="EMBL/GenBank/DDBJ databases">
        <title>A Dehalogenimonas Isolated from Estuarine Sediments Dihaloeliminates Chlorinated Alkanes.</title>
        <authorList>
            <person name="Yang Y."/>
            <person name="Wang H."/>
        </authorList>
    </citation>
    <scope>NUCLEOTIDE SEQUENCE [LARGE SCALE GENOMIC DNA]</scope>
    <source>
        <strain evidence="5 6">W</strain>
    </source>
</reference>
<dbReference type="PANTHER" id="PTHR45228">
    <property type="entry name" value="CYCLIC DI-GMP PHOSPHODIESTERASE TM_0186-RELATED"/>
    <property type="match status" value="1"/>
</dbReference>
<evidence type="ECO:0000256" key="1">
    <source>
        <dbReference type="PROSITE-ProRule" id="PRU00169"/>
    </source>
</evidence>
<dbReference type="SMART" id="SM00448">
    <property type="entry name" value="REC"/>
    <property type="match status" value="1"/>
</dbReference>
<dbReference type="PANTHER" id="PTHR45228:SF5">
    <property type="entry name" value="CYCLIC DI-GMP PHOSPHODIESTERASE VC_1348-RELATED"/>
    <property type="match status" value="1"/>
</dbReference>
<dbReference type="InterPro" id="IPR011006">
    <property type="entry name" value="CheY-like_superfamily"/>
</dbReference>
<dbReference type="EMBL" id="CP146612">
    <property type="protein sequence ID" value="WWX25129.1"/>
    <property type="molecule type" value="Genomic_DNA"/>
</dbReference>
<dbReference type="Gene3D" id="1.10.3210.10">
    <property type="entry name" value="Hypothetical protein af1432"/>
    <property type="match status" value="1"/>
</dbReference>
<evidence type="ECO:0000259" key="4">
    <source>
        <dbReference type="PROSITE" id="PS51832"/>
    </source>
</evidence>
<dbReference type="InterPro" id="IPR052020">
    <property type="entry name" value="Cyclic_di-GMP/3'3'-cGAMP_PDE"/>
</dbReference>
<dbReference type="PROSITE" id="PS51831">
    <property type="entry name" value="HD"/>
    <property type="match status" value="1"/>
</dbReference>
<evidence type="ECO:0000259" key="3">
    <source>
        <dbReference type="PROSITE" id="PS51831"/>
    </source>
</evidence>
<organism evidence="5 6">
    <name type="scientific">Candidatus Dehalogenimonas loeffleri</name>
    <dbReference type="NCBI Taxonomy" id="3127115"/>
    <lineage>
        <taxon>Bacteria</taxon>
        <taxon>Bacillati</taxon>
        <taxon>Chloroflexota</taxon>
        <taxon>Dehalococcoidia</taxon>
        <taxon>Dehalococcoidales</taxon>
        <taxon>Dehalococcoidaceae</taxon>
        <taxon>Dehalogenimonas</taxon>
    </lineage>
</organism>